<dbReference type="Proteomes" id="UP001595075">
    <property type="component" value="Unassembled WGS sequence"/>
</dbReference>
<sequence length="124" mass="13894">MADSTRGIIMSEYFRLLQQSGHIHTQDRFLVRILNKGFKGEALRIIISLFFGHEGGNIGARSTRFLESEWRGYVWQSQMSVVLVAGVGKGERGVGRSVQLESGSSRLYIEWRGVYIGSLLSSLV</sequence>
<dbReference type="EMBL" id="JAZHXI010000011">
    <property type="protein sequence ID" value="KAL2066429.1"/>
    <property type="molecule type" value="Genomic_DNA"/>
</dbReference>
<keyword evidence="2" id="KW-1185">Reference proteome</keyword>
<organism evidence="1 2">
    <name type="scientific">Oculimacula yallundae</name>
    <dbReference type="NCBI Taxonomy" id="86028"/>
    <lineage>
        <taxon>Eukaryota</taxon>
        <taxon>Fungi</taxon>
        <taxon>Dikarya</taxon>
        <taxon>Ascomycota</taxon>
        <taxon>Pezizomycotina</taxon>
        <taxon>Leotiomycetes</taxon>
        <taxon>Helotiales</taxon>
        <taxon>Ploettnerulaceae</taxon>
        <taxon>Oculimacula</taxon>
    </lineage>
</organism>
<evidence type="ECO:0000313" key="1">
    <source>
        <dbReference type="EMBL" id="KAL2066429.1"/>
    </source>
</evidence>
<gene>
    <name evidence="1" type="ORF">VTL71DRAFT_2500</name>
</gene>
<name>A0ABR4C913_9HELO</name>
<protein>
    <submittedName>
        <fullName evidence="1">Uncharacterized protein</fullName>
    </submittedName>
</protein>
<accession>A0ABR4C913</accession>
<reference evidence="1 2" key="1">
    <citation type="journal article" date="2024" name="Commun. Biol.">
        <title>Comparative genomic analysis of thermophilic fungi reveals convergent evolutionary adaptations and gene losses.</title>
        <authorList>
            <person name="Steindorff A.S."/>
            <person name="Aguilar-Pontes M.V."/>
            <person name="Robinson A.J."/>
            <person name="Andreopoulos B."/>
            <person name="LaButti K."/>
            <person name="Kuo A."/>
            <person name="Mondo S."/>
            <person name="Riley R."/>
            <person name="Otillar R."/>
            <person name="Haridas S."/>
            <person name="Lipzen A."/>
            <person name="Grimwood J."/>
            <person name="Schmutz J."/>
            <person name="Clum A."/>
            <person name="Reid I.D."/>
            <person name="Moisan M.C."/>
            <person name="Butler G."/>
            <person name="Nguyen T.T.M."/>
            <person name="Dewar K."/>
            <person name="Conant G."/>
            <person name="Drula E."/>
            <person name="Henrissat B."/>
            <person name="Hansel C."/>
            <person name="Singer S."/>
            <person name="Hutchinson M.I."/>
            <person name="de Vries R.P."/>
            <person name="Natvig D.O."/>
            <person name="Powell A.J."/>
            <person name="Tsang A."/>
            <person name="Grigoriev I.V."/>
        </authorList>
    </citation>
    <scope>NUCLEOTIDE SEQUENCE [LARGE SCALE GENOMIC DNA]</scope>
    <source>
        <strain evidence="1 2">CBS 494.80</strain>
    </source>
</reference>
<proteinExistence type="predicted"/>
<comment type="caution">
    <text evidence="1">The sequence shown here is derived from an EMBL/GenBank/DDBJ whole genome shotgun (WGS) entry which is preliminary data.</text>
</comment>
<evidence type="ECO:0000313" key="2">
    <source>
        <dbReference type="Proteomes" id="UP001595075"/>
    </source>
</evidence>